<dbReference type="EnsemblMetazoa" id="HelroT164405">
    <property type="protein sequence ID" value="HelroP164405"/>
    <property type="gene ID" value="HelroG164405"/>
</dbReference>
<protein>
    <recommendedName>
        <fullName evidence="3">EDR1/CTR1/ARMC3-like peptidase-like domain-containing protein</fullName>
    </recommendedName>
</protein>
<dbReference type="eggNOG" id="KOG0167">
    <property type="taxonomic scope" value="Eukaryota"/>
</dbReference>
<dbReference type="AlphaFoldDB" id="T1EVD9"/>
<dbReference type="GeneID" id="20200539"/>
<dbReference type="EMBL" id="AMQM01001656">
    <property type="status" value="NOT_ANNOTATED_CDS"/>
    <property type="molecule type" value="Genomic_DNA"/>
</dbReference>
<dbReference type="RefSeq" id="XP_009027598.1">
    <property type="nucleotide sequence ID" value="XM_009029350.1"/>
</dbReference>
<dbReference type="EMBL" id="KB097571">
    <property type="protein sequence ID" value="ESN94547.1"/>
    <property type="molecule type" value="Genomic_DNA"/>
</dbReference>
<dbReference type="OMA" id="AMCENSA"/>
<evidence type="ECO:0000313" key="4">
    <source>
        <dbReference type="EMBL" id="ESN94547.1"/>
    </source>
</evidence>
<dbReference type="OrthoDB" id="7537227at2759"/>
<dbReference type="InParanoid" id="T1EVD9"/>
<keyword evidence="1" id="KW-0677">Repeat</keyword>
<dbReference type="InterPro" id="IPR052441">
    <property type="entry name" value="Armadillo-Ser/Thr_Kinase"/>
</dbReference>
<keyword evidence="6" id="KW-1185">Reference proteome</keyword>
<name>T1EVD9_HELRO</name>
<evidence type="ECO:0000313" key="6">
    <source>
        <dbReference type="Proteomes" id="UP000015101"/>
    </source>
</evidence>
<dbReference type="InterPro" id="IPR016024">
    <property type="entry name" value="ARM-type_fold"/>
</dbReference>
<feature type="region of interest" description="Disordered" evidence="2">
    <location>
        <begin position="513"/>
        <end position="579"/>
    </location>
</feature>
<evidence type="ECO:0000259" key="3">
    <source>
        <dbReference type="Pfam" id="PF14381"/>
    </source>
</evidence>
<proteinExistence type="predicted"/>
<dbReference type="Gene3D" id="1.25.10.10">
    <property type="entry name" value="Leucine-rich Repeat Variant"/>
    <property type="match status" value="2"/>
</dbReference>
<gene>
    <name evidence="5" type="primary">20200539</name>
    <name evidence="4" type="ORF">HELRODRAFT_164405</name>
</gene>
<dbReference type="KEGG" id="hro:HELRODRAFT_164405"/>
<dbReference type="STRING" id="6412.T1EVD9"/>
<evidence type="ECO:0000256" key="1">
    <source>
        <dbReference type="ARBA" id="ARBA00022737"/>
    </source>
</evidence>
<dbReference type="InterPro" id="IPR011989">
    <property type="entry name" value="ARM-like"/>
</dbReference>
<dbReference type="PANTHER" id="PTHR46618:SF1">
    <property type="entry name" value="ARMADILLO REPEAT-CONTAINING PROTEIN 3"/>
    <property type="match status" value="1"/>
</dbReference>
<evidence type="ECO:0000313" key="5">
    <source>
        <dbReference type="EnsemblMetazoa" id="HelroP164405"/>
    </source>
</evidence>
<feature type="region of interest" description="Disordered" evidence="2">
    <location>
        <begin position="140"/>
        <end position="160"/>
    </location>
</feature>
<reference evidence="4 6" key="2">
    <citation type="journal article" date="2013" name="Nature">
        <title>Insights into bilaterian evolution from three spiralian genomes.</title>
        <authorList>
            <person name="Simakov O."/>
            <person name="Marletaz F."/>
            <person name="Cho S.J."/>
            <person name="Edsinger-Gonzales E."/>
            <person name="Havlak P."/>
            <person name="Hellsten U."/>
            <person name="Kuo D.H."/>
            <person name="Larsson T."/>
            <person name="Lv J."/>
            <person name="Arendt D."/>
            <person name="Savage R."/>
            <person name="Osoegawa K."/>
            <person name="de Jong P."/>
            <person name="Grimwood J."/>
            <person name="Chapman J.A."/>
            <person name="Shapiro H."/>
            <person name="Aerts A."/>
            <person name="Otillar R.P."/>
            <person name="Terry A.Y."/>
            <person name="Boore J.L."/>
            <person name="Grigoriev I.V."/>
            <person name="Lindberg D.R."/>
            <person name="Seaver E.C."/>
            <person name="Weisblat D.A."/>
            <person name="Putnam N.H."/>
            <person name="Rokhsar D.S."/>
        </authorList>
    </citation>
    <scope>NUCLEOTIDE SEQUENCE</scope>
</reference>
<evidence type="ECO:0000256" key="2">
    <source>
        <dbReference type="SAM" id="MobiDB-lite"/>
    </source>
</evidence>
<accession>T1EVD9</accession>
<dbReference type="Pfam" id="PF14381">
    <property type="entry name" value="EDR1_CTR1_ARMC3_pept"/>
    <property type="match status" value="1"/>
</dbReference>
<dbReference type="CTD" id="20200539"/>
<dbReference type="Proteomes" id="UP000015101">
    <property type="component" value="Unassembled WGS sequence"/>
</dbReference>
<feature type="compositionally biased region" description="Low complexity" evidence="2">
    <location>
        <begin position="524"/>
        <end position="555"/>
    </location>
</feature>
<dbReference type="PANTHER" id="PTHR46618">
    <property type="entry name" value="ARMADILLO REPEAT-CONTAINING PROTEIN 3"/>
    <property type="match status" value="1"/>
</dbReference>
<dbReference type="InterPro" id="IPR055164">
    <property type="entry name" value="EDR1/CTR1/ARMC3-like_pept-like"/>
</dbReference>
<reference evidence="6" key="1">
    <citation type="submission" date="2012-12" db="EMBL/GenBank/DDBJ databases">
        <authorList>
            <person name="Hellsten U."/>
            <person name="Grimwood J."/>
            <person name="Chapman J.A."/>
            <person name="Shapiro H."/>
            <person name="Aerts A."/>
            <person name="Otillar R.P."/>
            <person name="Terry A.Y."/>
            <person name="Boore J.L."/>
            <person name="Simakov O."/>
            <person name="Marletaz F."/>
            <person name="Cho S.-J."/>
            <person name="Edsinger-Gonzales E."/>
            <person name="Havlak P."/>
            <person name="Kuo D.-H."/>
            <person name="Larsson T."/>
            <person name="Lv J."/>
            <person name="Arendt D."/>
            <person name="Savage R."/>
            <person name="Osoegawa K."/>
            <person name="de Jong P."/>
            <person name="Lindberg D.R."/>
            <person name="Seaver E.C."/>
            <person name="Weisblat D.A."/>
            <person name="Putnam N.H."/>
            <person name="Grigoriev I.V."/>
            <person name="Rokhsar D.S."/>
        </authorList>
    </citation>
    <scope>NUCLEOTIDE SEQUENCE</scope>
</reference>
<organism evidence="5 6">
    <name type="scientific">Helobdella robusta</name>
    <name type="common">Californian leech</name>
    <dbReference type="NCBI Taxonomy" id="6412"/>
    <lineage>
        <taxon>Eukaryota</taxon>
        <taxon>Metazoa</taxon>
        <taxon>Spiralia</taxon>
        <taxon>Lophotrochozoa</taxon>
        <taxon>Annelida</taxon>
        <taxon>Clitellata</taxon>
        <taxon>Hirudinea</taxon>
        <taxon>Rhynchobdellida</taxon>
        <taxon>Glossiphoniidae</taxon>
        <taxon>Helobdella</taxon>
    </lineage>
</organism>
<reference evidence="5" key="3">
    <citation type="submission" date="2015-06" db="UniProtKB">
        <authorList>
            <consortium name="EnsemblMetazoa"/>
        </authorList>
    </citation>
    <scope>IDENTIFICATION</scope>
</reference>
<dbReference type="HOGENOM" id="CLU_018048_0_0_1"/>
<dbReference type="SUPFAM" id="SSF48371">
    <property type="entry name" value="ARM repeat"/>
    <property type="match status" value="1"/>
</dbReference>
<sequence>MAVDWTSKVKICCCGGLLPLFQHLSSQDPDVVTNSLHVVALMLQDYDVKKSLYACNTLMNICPFLHSKFVFQQNGCEIQSKLIEYAKNSSKSKELIPYAVDVLSKSLHVQSAVQRFVELGGLDLLETCLKEDATTAAAASNEVLPTEETSKKGKKEKLPPVAPKNIKKQKEEEVPVEIVDKRDNVFIECTLIQSTAKCLSSIVLQADMFRLWHSRNMETLVINHLQNVETAHAPTQAALIEILALMCLYEMSLRVIEKAERNGVSKLVEILKISKDEQSLYNAACCVCNLSCVVESRQELIRLDVVPRLVDILFSQCIVNSSAPASKEAVAVMKESEQSGENYKLSFTDSAYLVGEVILALSLLTVDQQARQQFLNSGRLVNILSMLHSYDGRLQRRASIFVWRLAHHENIAKEIILNRGLHSLFAIDQSLKRRNAYNKLALDQLFKHNLVVKFAYTGVLDYKDRIADGFYDPGQMKPCTFECFKSLEQHQNEDFQLFDNTYRLTNSQTLVAGDADQTKKSRLSSSPTKNKTNKKQTTTASKQQQQQTSKINNTNDDLELKDDTTSLSNASHSSSDHNKPTVIFEDFELQEFIEKCKAEVLALQTTKHQIVQLAKLVSARMGGQMMKQHVKDFQWAEHMDQLKKQLNSNLLPLGKIMYGINHHRALLFKAKINTQLDQVIADRLNIQCKLERRDYNLSYVEGRCVRTEQLRNVKYLVDLMHQPGHLMTSGSSQALAYSSI</sequence>
<feature type="domain" description="EDR1/CTR1/ARMC3-like peptidase-like" evidence="3">
    <location>
        <begin position="585"/>
        <end position="727"/>
    </location>
</feature>